<evidence type="ECO:0000313" key="2">
    <source>
        <dbReference type="Proteomes" id="UP001150603"/>
    </source>
</evidence>
<protein>
    <submittedName>
        <fullName evidence="1">Uncharacterized protein</fullName>
    </submittedName>
</protein>
<sequence>MRTVSDDDEDEEDDGTGVRLAEGSGYASRAQSSQASSSDLSAMAGDGLDAPIAVESMIVRRRTLNSKSPMVPSGPGSLLKRPGGSLLQSPTTKRYSFAKK</sequence>
<dbReference type="EMBL" id="JANBPW010004466">
    <property type="protein sequence ID" value="KAJ1934862.1"/>
    <property type="molecule type" value="Genomic_DNA"/>
</dbReference>
<accession>A0ACC1J2F1</accession>
<comment type="caution">
    <text evidence="1">The sequence shown here is derived from an EMBL/GenBank/DDBJ whole genome shotgun (WGS) entry which is preliminary data.</text>
</comment>
<organism evidence="1 2">
    <name type="scientific">Linderina macrospora</name>
    <dbReference type="NCBI Taxonomy" id="4868"/>
    <lineage>
        <taxon>Eukaryota</taxon>
        <taxon>Fungi</taxon>
        <taxon>Fungi incertae sedis</taxon>
        <taxon>Zoopagomycota</taxon>
        <taxon>Kickxellomycotina</taxon>
        <taxon>Kickxellomycetes</taxon>
        <taxon>Kickxellales</taxon>
        <taxon>Kickxellaceae</taxon>
        <taxon>Linderina</taxon>
    </lineage>
</organism>
<dbReference type="Proteomes" id="UP001150603">
    <property type="component" value="Unassembled WGS sequence"/>
</dbReference>
<name>A0ACC1J2F1_9FUNG</name>
<reference evidence="1" key="1">
    <citation type="submission" date="2022-07" db="EMBL/GenBank/DDBJ databases">
        <title>Phylogenomic reconstructions and comparative analyses of Kickxellomycotina fungi.</title>
        <authorList>
            <person name="Reynolds N.K."/>
            <person name="Stajich J.E."/>
            <person name="Barry K."/>
            <person name="Grigoriev I.V."/>
            <person name="Crous P."/>
            <person name="Smith M.E."/>
        </authorList>
    </citation>
    <scope>NUCLEOTIDE SEQUENCE</scope>
    <source>
        <strain evidence="1">NRRL 5244</strain>
    </source>
</reference>
<evidence type="ECO:0000313" key="1">
    <source>
        <dbReference type="EMBL" id="KAJ1934862.1"/>
    </source>
</evidence>
<gene>
    <name evidence="1" type="ORF">FBU59_005559</name>
</gene>
<keyword evidence="2" id="KW-1185">Reference proteome</keyword>
<proteinExistence type="predicted"/>